<comment type="caution">
    <text evidence="1">The sequence shown here is derived from an EMBL/GenBank/DDBJ whole genome shotgun (WGS) entry which is preliminary data.</text>
</comment>
<organism evidence="1">
    <name type="scientific">marine sediment metagenome</name>
    <dbReference type="NCBI Taxonomy" id="412755"/>
    <lineage>
        <taxon>unclassified sequences</taxon>
        <taxon>metagenomes</taxon>
        <taxon>ecological metagenomes</taxon>
    </lineage>
</organism>
<dbReference type="EMBL" id="LAZR01059699">
    <property type="protein sequence ID" value="KKK67259.1"/>
    <property type="molecule type" value="Genomic_DNA"/>
</dbReference>
<feature type="non-terminal residue" evidence="1">
    <location>
        <position position="1"/>
    </location>
</feature>
<name>A0A0F8ZLH1_9ZZZZ</name>
<protein>
    <submittedName>
        <fullName evidence="1">Uncharacterized protein</fullName>
    </submittedName>
</protein>
<reference evidence="1" key="1">
    <citation type="journal article" date="2015" name="Nature">
        <title>Complex archaea that bridge the gap between prokaryotes and eukaryotes.</title>
        <authorList>
            <person name="Spang A."/>
            <person name="Saw J.H."/>
            <person name="Jorgensen S.L."/>
            <person name="Zaremba-Niedzwiedzka K."/>
            <person name="Martijn J."/>
            <person name="Lind A.E."/>
            <person name="van Eijk R."/>
            <person name="Schleper C."/>
            <person name="Guy L."/>
            <person name="Ettema T.J."/>
        </authorList>
    </citation>
    <scope>NUCLEOTIDE SEQUENCE</scope>
</reference>
<gene>
    <name evidence="1" type="ORF">LCGC14_2955850</name>
</gene>
<sequence length="332" mass="37177">NDTAQEIGWGHEGTPETDAINNGSAKYWKIGVKLKDLIAEHPEHIVDYRPIYNSSKLYPSDAQRIATHGTGGWVYYPVNGIMLYLLFGGSSTLTSIHTVGGVSNILGPGGVQPWITIRSQMTGGTDDKFISAKGAKIQSVGSNVNFLSDWKYMTETITYNAIKTEAAAHAAAYSPVHPTDDYLMNGTPRTDRYCVNPDNTIFTWSGDNFLSEIAGLNIENVNHHRLGRIDNQTELEYIDLGNYTKIFTMSFTRGNVEEIWNDFKAGTQRTMVFKIYNGSTYYREYTWTKATLTKCNAPYTDLKETNLWTVSGFAEQLEIKIKDGVSDSFYDD</sequence>
<dbReference type="AlphaFoldDB" id="A0A0F8ZLH1"/>
<accession>A0A0F8ZLH1</accession>
<evidence type="ECO:0000313" key="1">
    <source>
        <dbReference type="EMBL" id="KKK67259.1"/>
    </source>
</evidence>
<proteinExistence type="predicted"/>